<protein>
    <recommendedName>
        <fullName evidence="4">SUEL-type lectin domain-containing protein</fullName>
    </recommendedName>
</protein>
<sequence>MGGLKQQLSIPSWIWSLLTWTTCTGIQKIHTPHEGHETNACQSDRDEDEIQQAESFEKEKTQVAKDTCEDDGMEFGDCDVDVFTTTLQPCTDGYYRRLRSTVCTDGLAVGISNRAVGKFMAKPGENWRCVPTAKPSVDRR</sequence>
<keyword evidence="3" id="KW-1185">Reference proteome</keyword>
<comment type="caution">
    <text evidence="2">The sequence shown here is derived from an EMBL/GenBank/DDBJ whole genome shotgun (WGS) entry which is preliminary data.</text>
</comment>
<dbReference type="Proteomes" id="UP001341840">
    <property type="component" value="Unassembled WGS sequence"/>
</dbReference>
<name>A0ABU6VSZ2_9FABA</name>
<gene>
    <name evidence="2" type="ORF">PIB30_082230</name>
</gene>
<evidence type="ECO:0000313" key="3">
    <source>
        <dbReference type="Proteomes" id="UP001341840"/>
    </source>
</evidence>
<feature type="non-terminal residue" evidence="2">
    <location>
        <position position="140"/>
    </location>
</feature>
<organism evidence="2 3">
    <name type="scientific">Stylosanthes scabra</name>
    <dbReference type="NCBI Taxonomy" id="79078"/>
    <lineage>
        <taxon>Eukaryota</taxon>
        <taxon>Viridiplantae</taxon>
        <taxon>Streptophyta</taxon>
        <taxon>Embryophyta</taxon>
        <taxon>Tracheophyta</taxon>
        <taxon>Spermatophyta</taxon>
        <taxon>Magnoliopsida</taxon>
        <taxon>eudicotyledons</taxon>
        <taxon>Gunneridae</taxon>
        <taxon>Pentapetalae</taxon>
        <taxon>rosids</taxon>
        <taxon>fabids</taxon>
        <taxon>Fabales</taxon>
        <taxon>Fabaceae</taxon>
        <taxon>Papilionoideae</taxon>
        <taxon>50 kb inversion clade</taxon>
        <taxon>dalbergioids sensu lato</taxon>
        <taxon>Dalbergieae</taxon>
        <taxon>Pterocarpus clade</taxon>
        <taxon>Stylosanthes</taxon>
    </lineage>
</organism>
<proteinExistence type="predicted"/>
<feature type="signal peptide" evidence="1">
    <location>
        <begin position="1"/>
        <end position="25"/>
    </location>
</feature>
<keyword evidence="1" id="KW-0732">Signal</keyword>
<reference evidence="2 3" key="1">
    <citation type="journal article" date="2023" name="Plants (Basel)">
        <title>Bridging the Gap: Combining Genomics and Transcriptomics Approaches to Understand Stylosanthes scabra, an Orphan Legume from the Brazilian Caatinga.</title>
        <authorList>
            <person name="Ferreira-Neto J.R.C."/>
            <person name="da Silva M.D."/>
            <person name="Binneck E."/>
            <person name="de Melo N.F."/>
            <person name="da Silva R.H."/>
            <person name="de Melo A.L.T.M."/>
            <person name="Pandolfi V."/>
            <person name="Bustamante F.O."/>
            <person name="Brasileiro-Vidal A.C."/>
            <person name="Benko-Iseppon A.M."/>
        </authorList>
    </citation>
    <scope>NUCLEOTIDE SEQUENCE [LARGE SCALE GENOMIC DNA]</scope>
    <source>
        <tissue evidence="2">Leaves</tissue>
    </source>
</reference>
<feature type="chain" id="PRO_5047495702" description="SUEL-type lectin domain-containing protein" evidence="1">
    <location>
        <begin position="26"/>
        <end position="140"/>
    </location>
</feature>
<dbReference type="EMBL" id="JASCZI010152292">
    <property type="protein sequence ID" value="MED6175855.1"/>
    <property type="molecule type" value="Genomic_DNA"/>
</dbReference>
<evidence type="ECO:0008006" key="4">
    <source>
        <dbReference type="Google" id="ProtNLM"/>
    </source>
</evidence>
<evidence type="ECO:0000313" key="2">
    <source>
        <dbReference type="EMBL" id="MED6175855.1"/>
    </source>
</evidence>
<evidence type="ECO:0000256" key="1">
    <source>
        <dbReference type="SAM" id="SignalP"/>
    </source>
</evidence>
<accession>A0ABU6VSZ2</accession>